<feature type="transmembrane region" description="Helical" evidence="6">
    <location>
        <begin position="242"/>
        <end position="263"/>
    </location>
</feature>
<feature type="binding site" evidence="5">
    <location>
        <position position="282"/>
    </location>
    <ligand>
        <name>Zn(2+)</name>
        <dbReference type="ChEBI" id="CHEBI:29105"/>
    </ligand>
</feature>
<keyword evidence="5" id="KW-0862">Zinc</keyword>
<evidence type="ECO:0000256" key="2">
    <source>
        <dbReference type="ARBA" id="ARBA00022692"/>
    </source>
</evidence>
<keyword evidence="8" id="KW-1185">Reference proteome</keyword>
<dbReference type="GO" id="GO:0046872">
    <property type="term" value="F:metal ion binding"/>
    <property type="evidence" value="ECO:0007669"/>
    <property type="project" value="UniProtKB-KW"/>
</dbReference>
<dbReference type="GO" id="GO:0016020">
    <property type="term" value="C:membrane"/>
    <property type="evidence" value="ECO:0007669"/>
    <property type="project" value="UniProtKB-SubCell"/>
</dbReference>
<evidence type="ECO:0000313" key="7">
    <source>
        <dbReference type="EMBL" id="RIB10984.1"/>
    </source>
</evidence>
<dbReference type="AlphaFoldDB" id="A0A397ULG8"/>
<feature type="transmembrane region" description="Helical" evidence="6">
    <location>
        <begin position="152"/>
        <end position="174"/>
    </location>
</feature>
<evidence type="ECO:0000256" key="3">
    <source>
        <dbReference type="ARBA" id="ARBA00022989"/>
    </source>
</evidence>
<organism evidence="7 8">
    <name type="scientific">Gigaspora rosea</name>
    <dbReference type="NCBI Taxonomy" id="44941"/>
    <lineage>
        <taxon>Eukaryota</taxon>
        <taxon>Fungi</taxon>
        <taxon>Fungi incertae sedis</taxon>
        <taxon>Mucoromycota</taxon>
        <taxon>Glomeromycotina</taxon>
        <taxon>Glomeromycetes</taxon>
        <taxon>Diversisporales</taxon>
        <taxon>Gigasporaceae</taxon>
        <taxon>Gigaspora</taxon>
    </lineage>
</organism>
<dbReference type="EMBL" id="QKWP01001188">
    <property type="protein sequence ID" value="RIB10984.1"/>
    <property type="molecule type" value="Genomic_DNA"/>
</dbReference>
<feature type="transmembrane region" description="Helical" evidence="6">
    <location>
        <begin position="215"/>
        <end position="236"/>
    </location>
</feature>
<dbReference type="Pfam" id="PF03006">
    <property type="entry name" value="HlyIII"/>
    <property type="match status" value="1"/>
</dbReference>
<evidence type="ECO:0000256" key="4">
    <source>
        <dbReference type="ARBA" id="ARBA00023136"/>
    </source>
</evidence>
<protein>
    <submittedName>
        <fullName evidence="7">Putative hemolysin-III channel protein Izh2</fullName>
    </submittedName>
</protein>
<feature type="binding site" evidence="5">
    <location>
        <position position="286"/>
    </location>
    <ligand>
        <name>Zn(2+)</name>
        <dbReference type="ChEBI" id="CHEBI:29105"/>
    </ligand>
</feature>
<dbReference type="OrthoDB" id="529367at2759"/>
<dbReference type="STRING" id="44941.A0A397ULG8"/>
<feature type="transmembrane region" description="Helical" evidence="6">
    <location>
        <begin position="83"/>
        <end position="104"/>
    </location>
</feature>
<dbReference type="InterPro" id="IPR004254">
    <property type="entry name" value="AdipoR/HlyIII-related"/>
</dbReference>
<reference evidence="7 8" key="1">
    <citation type="submission" date="2018-06" db="EMBL/GenBank/DDBJ databases">
        <title>Comparative genomics reveals the genomic features of Rhizophagus irregularis, R. cerebriforme, R. diaphanum and Gigaspora rosea, and their symbiotic lifestyle signature.</title>
        <authorList>
            <person name="Morin E."/>
            <person name="San Clemente H."/>
            <person name="Chen E.C.H."/>
            <person name="De La Providencia I."/>
            <person name="Hainaut M."/>
            <person name="Kuo A."/>
            <person name="Kohler A."/>
            <person name="Murat C."/>
            <person name="Tang N."/>
            <person name="Roy S."/>
            <person name="Loubradou J."/>
            <person name="Henrissat B."/>
            <person name="Grigoriev I.V."/>
            <person name="Corradi N."/>
            <person name="Roux C."/>
            <person name="Martin F.M."/>
        </authorList>
    </citation>
    <scope>NUCLEOTIDE SEQUENCE [LARGE SCALE GENOMIC DNA]</scope>
    <source>
        <strain evidence="7 8">DAOM 194757</strain>
    </source>
</reference>
<keyword evidence="4 6" id="KW-0472">Membrane</keyword>
<sequence>MSLTQRKFSSNLINENKAFLRNDVDYKNTNSDIKKKSLTCNFDELPHWLQDNVDILTCYRRPTYSYMKCFQSLFYIHNESVNIWSHLIGAIIFIIISITTYFFLSTYPTITLWDFIVQYSFLAGVLICLTFSTLFHSFMCHSEMVCANWNRCDYCGIVFLSIGSMIPIAFYVFYCNRTLRTIYIALVCILGSATISVAIPIRFRTPEFRWFRTTLFVALGGSVFIPIIHAVVLYGLNICYNIIAFKWMLSTLLIYFVGAIIYGTRVPEKLYPGSFDILGSSHQIFHMFVVLGCLCNYYGLISAMSYWHKNNSNCQIPVELLK</sequence>
<evidence type="ECO:0000313" key="8">
    <source>
        <dbReference type="Proteomes" id="UP000266673"/>
    </source>
</evidence>
<keyword evidence="5" id="KW-0479">Metal-binding</keyword>
<dbReference type="PANTHER" id="PTHR20855">
    <property type="entry name" value="ADIPOR/PROGESTIN RECEPTOR-RELATED"/>
    <property type="match status" value="1"/>
</dbReference>
<feature type="transmembrane region" description="Helical" evidence="6">
    <location>
        <begin position="116"/>
        <end position="140"/>
    </location>
</feature>
<name>A0A397ULG8_9GLOM</name>
<feature type="transmembrane region" description="Helical" evidence="6">
    <location>
        <begin position="284"/>
        <end position="307"/>
    </location>
</feature>
<dbReference type="PANTHER" id="PTHR20855:SF130">
    <property type="entry name" value="HAEMOLYSIN-III FAMILY PROTEIN"/>
    <property type="match status" value="1"/>
</dbReference>
<feature type="transmembrane region" description="Helical" evidence="6">
    <location>
        <begin position="180"/>
        <end position="203"/>
    </location>
</feature>
<accession>A0A397ULG8</accession>
<evidence type="ECO:0000256" key="5">
    <source>
        <dbReference type="PIRSR" id="PIRSR604254-1"/>
    </source>
</evidence>
<evidence type="ECO:0000256" key="1">
    <source>
        <dbReference type="ARBA" id="ARBA00004141"/>
    </source>
</evidence>
<feature type="binding site" evidence="5">
    <location>
        <position position="136"/>
    </location>
    <ligand>
        <name>Zn(2+)</name>
        <dbReference type="ChEBI" id="CHEBI:29105"/>
    </ligand>
</feature>
<keyword evidence="2 6" id="KW-0812">Transmembrane</keyword>
<dbReference type="GO" id="GO:0006882">
    <property type="term" value="P:intracellular zinc ion homeostasis"/>
    <property type="evidence" value="ECO:0007669"/>
    <property type="project" value="TreeGrafter"/>
</dbReference>
<dbReference type="GO" id="GO:0038023">
    <property type="term" value="F:signaling receptor activity"/>
    <property type="evidence" value="ECO:0007669"/>
    <property type="project" value="TreeGrafter"/>
</dbReference>
<comment type="subcellular location">
    <subcellularLocation>
        <location evidence="1">Membrane</location>
        <topology evidence="1">Multi-pass membrane protein</topology>
    </subcellularLocation>
</comment>
<keyword evidence="3 6" id="KW-1133">Transmembrane helix</keyword>
<evidence type="ECO:0000256" key="6">
    <source>
        <dbReference type="SAM" id="Phobius"/>
    </source>
</evidence>
<proteinExistence type="predicted"/>
<gene>
    <name evidence="7" type="ORF">C2G38_2250432</name>
</gene>
<comment type="caution">
    <text evidence="7">The sequence shown here is derived from an EMBL/GenBank/DDBJ whole genome shotgun (WGS) entry which is preliminary data.</text>
</comment>
<dbReference type="Proteomes" id="UP000266673">
    <property type="component" value="Unassembled WGS sequence"/>
</dbReference>